<dbReference type="KEGG" id="crp:CRP_133"/>
<organism evidence="3 4">
    <name type="scientific">Carsonella ruddii (strain PV)</name>
    <dbReference type="NCBI Taxonomy" id="387662"/>
    <lineage>
        <taxon>Bacteria</taxon>
        <taxon>Pseudomonadati</taxon>
        <taxon>Pseudomonadota</taxon>
        <taxon>Gammaproteobacteria</taxon>
        <taxon>Oceanospirillales</taxon>
        <taxon>Halomonadaceae</taxon>
        <taxon>Zymobacter group</taxon>
        <taxon>Candidatus Carsonella</taxon>
    </lineage>
</organism>
<evidence type="ECO:0000313" key="3">
    <source>
        <dbReference type="EMBL" id="BAF35164.1"/>
    </source>
</evidence>
<evidence type="ECO:0000256" key="2">
    <source>
        <dbReference type="SAM" id="Phobius"/>
    </source>
</evidence>
<dbReference type="SUPFAM" id="SSF141091">
    <property type="entry name" value="L21p-like"/>
    <property type="match status" value="1"/>
</dbReference>
<dbReference type="HOGENOM" id="CLU_179124_0_0_6"/>
<dbReference type="GO" id="GO:0005840">
    <property type="term" value="C:ribosome"/>
    <property type="evidence" value="ECO:0007669"/>
    <property type="project" value="InterPro"/>
</dbReference>
<gene>
    <name evidence="3" type="ordered locus">CRP_133</name>
</gene>
<dbReference type="Proteomes" id="UP000000777">
    <property type="component" value="Chromosome"/>
</dbReference>
<dbReference type="Pfam" id="PF00829">
    <property type="entry name" value="Ribosomal_L21p"/>
    <property type="match status" value="1"/>
</dbReference>
<reference evidence="3 4" key="1">
    <citation type="journal article" date="2006" name="Science">
        <title>The 160-kilobase genome of the bacterial endosymbiont Carsonella.</title>
        <authorList>
            <person name="Nakabachi A."/>
            <person name="Yamashita A."/>
            <person name="Toh H."/>
            <person name="Ishikawa H."/>
            <person name="Dunbar H."/>
            <person name="Moran N."/>
            <person name="Hattori M."/>
        </authorList>
    </citation>
    <scope>NUCLEOTIDE SEQUENCE [LARGE SCALE GENOMIC DNA]</scope>
    <source>
        <strain evidence="3 4">PV</strain>
    </source>
</reference>
<keyword evidence="2" id="KW-0812">Transmembrane</keyword>
<keyword evidence="2" id="KW-0472">Membrane</keyword>
<dbReference type="GO" id="GO:0005737">
    <property type="term" value="C:cytoplasm"/>
    <property type="evidence" value="ECO:0007669"/>
    <property type="project" value="UniProtKB-ARBA"/>
</dbReference>
<keyword evidence="2" id="KW-1133">Transmembrane helix</keyword>
<dbReference type="EMBL" id="AP009180">
    <property type="protein sequence ID" value="BAF35164.1"/>
    <property type="molecule type" value="Genomic_DNA"/>
</dbReference>
<dbReference type="OrthoDB" id="9915514at2"/>
<evidence type="ECO:0000313" key="4">
    <source>
        <dbReference type="Proteomes" id="UP000000777"/>
    </source>
</evidence>
<proteinExistence type="predicted"/>
<name>Q05FK7_CARRP</name>
<sequence>MIKKQNKSIVIIIGNKYYLAKINNYLIVDYINFIPGKNIIFNKIKLFYKKMFFNINCFKINAILLKHFILKKVSFKKKRRKNFQKKIFNYNKKSLLFVQNIL</sequence>
<dbReference type="InterPro" id="IPR036164">
    <property type="entry name" value="bL21-like_sf"/>
</dbReference>
<protein>
    <recommendedName>
        <fullName evidence="1">50S ribosomal protein L21</fullName>
    </recommendedName>
</protein>
<dbReference type="STRING" id="387662.CRP_133"/>
<dbReference type="RefSeq" id="WP_011672356.1">
    <property type="nucleotide sequence ID" value="NC_008512.1"/>
</dbReference>
<accession>Q05FK7</accession>
<dbReference type="AlphaFoldDB" id="Q05FK7"/>
<dbReference type="InterPro" id="IPR028909">
    <property type="entry name" value="bL21-like"/>
</dbReference>
<feature type="transmembrane region" description="Helical" evidence="2">
    <location>
        <begin position="51"/>
        <end position="70"/>
    </location>
</feature>
<evidence type="ECO:0000256" key="1">
    <source>
        <dbReference type="ARBA" id="ARBA00035483"/>
    </source>
</evidence>